<dbReference type="Pfam" id="PF26640">
    <property type="entry name" value="DUF8212"/>
    <property type="match status" value="1"/>
</dbReference>
<dbReference type="AlphaFoldDB" id="A0A2J6Q085"/>
<accession>A0A2J6Q085</accession>
<sequence length="293" mass="33629">MRLLHSQTLKLEEFHDLTLKPYAILSHTWGEGEISFQEMQSGEGSKKAAYSKILGCCKAAAADGFDYVWIDTCCIDKTSSSELSEAINSMYKWYQEAEVCYVYLADVFQTEISTSNFAKSRWFTRGWTLQELIAPSSIIFFDAYWRDIGTKNSLLKPITEITGIHMDALRNARVSRFSVAQRMSWASRRETTREEDIAYCLLGIFSINMPLLYGEGEKAFLRLQEEIMKKSDDHSIFAWTLPRSEIFTYRYSEGFLAQTPLAFVNSSTIVRSKRKDSLPFTTTNRGIHLQLPL</sequence>
<protein>
    <submittedName>
        <fullName evidence="3">HET-domain-containing protein</fullName>
    </submittedName>
</protein>
<dbReference type="STRING" id="1745343.A0A2J6Q085"/>
<evidence type="ECO:0000313" key="3">
    <source>
        <dbReference type="EMBL" id="PMD19668.1"/>
    </source>
</evidence>
<feature type="domain" description="DUF8212" evidence="2">
    <location>
        <begin position="218"/>
        <end position="241"/>
    </location>
</feature>
<gene>
    <name evidence="3" type="ORF">NA56DRAFT_602648</name>
</gene>
<dbReference type="PANTHER" id="PTHR10622:SF10">
    <property type="entry name" value="HET DOMAIN-CONTAINING PROTEIN"/>
    <property type="match status" value="1"/>
</dbReference>
<evidence type="ECO:0000313" key="4">
    <source>
        <dbReference type="Proteomes" id="UP000235672"/>
    </source>
</evidence>
<reference evidence="3 4" key="1">
    <citation type="submission" date="2016-05" db="EMBL/GenBank/DDBJ databases">
        <title>A degradative enzymes factory behind the ericoid mycorrhizal symbiosis.</title>
        <authorList>
            <consortium name="DOE Joint Genome Institute"/>
            <person name="Martino E."/>
            <person name="Morin E."/>
            <person name="Grelet G."/>
            <person name="Kuo A."/>
            <person name="Kohler A."/>
            <person name="Daghino S."/>
            <person name="Barry K."/>
            <person name="Choi C."/>
            <person name="Cichocki N."/>
            <person name="Clum A."/>
            <person name="Copeland A."/>
            <person name="Hainaut M."/>
            <person name="Haridas S."/>
            <person name="Labutti K."/>
            <person name="Lindquist E."/>
            <person name="Lipzen A."/>
            <person name="Khouja H.-R."/>
            <person name="Murat C."/>
            <person name="Ohm R."/>
            <person name="Olson A."/>
            <person name="Spatafora J."/>
            <person name="Veneault-Fourrey C."/>
            <person name="Henrissat B."/>
            <person name="Grigoriev I."/>
            <person name="Martin F."/>
            <person name="Perotto S."/>
        </authorList>
    </citation>
    <scope>NUCLEOTIDE SEQUENCE [LARGE SCALE GENOMIC DNA]</scope>
    <source>
        <strain evidence="3 4">UAMH 7357</strain>
    </source>
</reference>
<dbReference type="Pfam" id="PF06985">
    <property type="entry name" value="HET"/>
    <property type="match status" value="1"/>
</dbReference>
<feature type="domain" description="Heterokaryon incompatibility" evidence="1">
    <location>
        <begin position="22"/>
        <end position="106"/>
    </location>
</feature>
<keyword evidence="4" id="KW-1185">Reference proteome</keyword>
<organism evidence="3 4">
    <name type="scientific">Hyaloscypha hepaticicola</name>
    <dbReference type="NCBI Taxonomy" id="2082293"/>
    <lineage>
        <taxon>Eukaryota</taxon>
        <taxon>Fungi</taxon>
        <taxon>Dikarya</taxon>
        <taxon>Ascomycota</taxon>
        <taxon>Pezizomycotina</taxon>
        <taxon>Leotiomycetes</taxon>
        <taxon>Helotiales</taxon>
        <taxon>Hyaloscyphaceae</taxon>
        <taxon>Hyaloscypha</taxon>
    </lineage>
</organism>
<name>A0A2J6Q085_9HELO</name>
<dbReference type="InterPro" id="IPR010730">
    <property type="entry name" value="HET"/>
</dbReference>
<dbReference type="EMBL" id="KZ613488">
    <property type="protein sequence ID" value="PMD19668.1"/>
    <property type="molecule type" value="Genomic_DNA"/>
</dbReference>
<feature type="non-terminal residue" evidence="3">
    <location>
        <position position="293"/>
    </location>
</feature>
<dbReference type="PANTHER" id="PTHR10622">
    <property type="entry name" value="HET DOMAIN-CONTAINING PROTEIN"/>
    <property type="match status" value="1"/>
</dbReference>
<dbReference type="Proteomes" id="UP000235672">
    <property type="component" value="Unassembled WGS sequence"/>
</dbReference>
<proteinExistence type="predicted"/>
<evidence type="ECO:0000259" key="1">
    <source>
        <dbReference type="Pfam" id="PF06985"/>
    </source>
</evidence>
<dbReference type="OrthoDB" id="674604at2759"/>
<dbReference type="InterPro" id="IPR058525">
    <property type="entry name" value="DUF8212"/>
</dbReference>
<evidence type="ECO:0000259" key="2">
    <source>
        <dbReference type="Pfam" id="PF26640"/>
    </source>
</evidence>